<keyword evidence="7" id="KW-0539">Nucleus</keyword>
<evidence type="ECO:0000256" key="11">
    <source>
        <dbReference type="ARBA" id="ARBA00032023"/>
    </source>
</evidence>
<evidence type="ECO:0000313" key="15">
    <source>
        <dbReference type="EMBL" id="ORY99049.1"/>
    </source>
</evidence>
<keyword evidence="5" id="KW-0698">rRNA processing</keyword>
<organism evidence="15 16">
    <name type="scientific">Syncephalastrum racemosum</name>
    <name type="common">Filamentous fungus</name>
    <dbReference type="NCBI Taxonomy" id="13706"/>
    <lineage>
        <taxon>Eukaryota</taxon>
        <taxon>Fungi</taxon>
        <taxon>Fungi incertae sedis</taxon>
        <taxon>Mucoromycota</taxon>
        <taxon>Mucoromycotina</taxon>
        <taxon>Mucoromycetes</taxon>
        <taxon>Mucorales</taxon>
        <taxon>Syncephalastraceae</taxon>
        <taxon>Syncephalastrum</taxon>
    </lineage>
</organism>
<dbReference type="Gene3D" id="3.30.1370.10">
    <property type="entry name" value="K Homology domain, type 1"/>
    <property type="match status" value="2"/>
</dbReference>
<evidence type="ECO:0000259" key="14">
    <source>
        <dbReference type="SMART" id="SM00322"/>
    </source>
</evidence>
<comment type="function">
    <text evidence="9">Required for 40S ribosome biogenesis. Involved in nucleolar processing of pre-18S ribosomal RNA and ribosome assembly. Essential for vegetative growth.</text>
</comment>
<evidence type="ECO:0000256" key="6">
    <source>
        <dbReference type="ARBA" id="ARBA00022884"/>
    </source>
</evidence>
<dbReference type="CDD" id="cd22394">
    <property type="entry name" value="KH-I_KRR1_rpt2"/>
    <property type="match status" value="1"/>
</dbReference>
<dbReference type="EMBL" id="MCGN01000003">
    <property type="protein sequence ID" value="ORY99049.1"/>
    <property type="molecule type" value="Genomic_DNA"/>
</dbReference>
<evidence type="ECO:0000256" key="2">
    <source>
        <dbReference type="ARBA" id="ARBA00009344"/>
    </source>
</evidence>
<comment type="subunit">
    <text evidence="10">Component of the ribosomal small subunit (SSU) processome composed of at least 40 protein subunits and snoRNA U3. Interacts with snoRNA U3. Interacts with MPP10, KRI1 and with ribosomal proteins RPS1A, RPS4A, RPS4B, RPS8A, RPS8B, RPS11A, RPS11B, RPS13, RPS24, RPS25, RPL4A, RPL7B, RPL8, RPL23, RPL25 and RPL28.</text>
</comment>
<dbReference type="SMART" id="SM00322">
    <property type="entry name" value="KH"/>
    <property type="match status" value="1"/>
</dbReference>
<dbReference type="Pfam" id="PF17903">
    <property type="entry name" value="KH_KRR1_1st"/>
    <property type="match status" value="1"/>
</dbReference>
<evidence type="ECO:0000256" key="5">
    <source>
        <dbReference type="ARBA" id="ARBA00022552"/>
    </source>
</evidence>
<dbReference type="GO" id="GO:0003723">
    <property type="term" value="F:RNA binding"/>
    <property type="evidence" value="ECO:0007669"/>
    <property type="project" value="UniProtKB-KW"/>
</dbReference>
<dbReference type="Pfam" id="PF21800">
    <property type="entry name" value="KH_KRR1_2nd"/>
    <property type="match status" value="1"/>
</dbReference>
<dbReference type="InterPro" id="IPR048550">
    <property type="entry name" value="KRR1-like_KH1_euk"/>
</dbReference>
<dbReference type="CDD" id="cd22393">
    <property type="entry name" value="KH-I_KRR1_rpt1"/>
    <property type="match status" value="1"/>
</dbReference>
<dbReference type="InParanoid" id="A0A1X2HJ37"/>
<dbReference type="PANTHER" id="PTHR12581">
    <property type="entry name" value="HIV-1 REV BINDING PROTEIN 2, 3"/>
    <property type="match status" value="1"/>
</dbReference>
<evidence type="ECO:0000313" key="16">
    <source>
        <dbReference type="Proteomes" id="UP000242180"/>
    </source>
</evidence>
<dbReference type="InterPro" id="IPR048549">
    <property type="entry name" value="KRR1-like_KH2_euk"/>
</dbReference>
<evidence type="ECO:0000256" key="7">
    <source>
        <dbReference type="ARBA" id="ARBA00023242"/>
    </source>
</evidence>
<accession>A0A1X2HJ37</accession>
<reference evidence="15 16" key="1">
    <citation type="submission" date="2016-07" db="EMBL/GenBank/DDBJ databases">
        <title>Pervasive Adenine N6-methylation of Active Genes in Fungi.</title>
        <authorList>
            <consortium name="DOE Joint Genome Institute"/>
            <person name="Mondo S.J."/>
            <person name="Dannebaum R.O."/>
            <person name="Kuo R.C."/>
            <person name="Labutti K."/>
            <person name="Haridas S."/>
            <person name="Kuo A."/>
            <person name="Salamov A."/>
            <person name="Ahrendt S.R."/>
            <person name="Lipzen A."/>
            <person name="Sullivan W."/>
            <person name="Andreopoulos W.B."/>
            <person name="Clum A."/>
            <person name="Lindquist E."/>
            <person name="Daum C."/>
            <person name="Ramamoorthy G.K."/>
            <person name="Gryganskyi A."/>
            <person name="Culley D."/>
            <person name="Magnuson J.K."/>
            <person name="James T.Y."/>
            <person name="O'Malley M.A."/>
            <person name="Stajich J.E."/>
            <person name="Spatafora J.W."/>
            <person name="Visel A."/>
            <person name="Grigoriev I.V."/>
        </authorList>
    </citation>
    <scope>NUCLEOTIDE SEQUENCE [LARGE SCALE GENOMIC DNA]</scope>
    <source>
        <strain evidence="15 16">NRRL 2496</strain>
    </source>
</reference>
<evidence type="ECO:0000256" key="3">
    <source>
        <dbReference type="ARBA" id="ARBA00017405"/>
    </source>
</evidence>
<proteinExistence type="inferred from homology"/>
<dbReference type="AlphaFoldDB" id="A0A1X2HJ37"/>
<protein>
    <recommendedName>
        <fullName evidence="3">KRR1 small subunit processome component</fullName>
    </recommendedName>
    <alternativeName>
        <fullName evidence="12">KRR-R motif-containing protein 1</fullName>
    </alternativeName>
    <alternativeName>
        <fullName evidence="11">Ribosomal RNA assembly protein KRR1</fullName>
    </alternativeName>
</protein>
<name>A0A1X2HJ37_SYNRA</name>
<gene>
    <name evidence="15" type="ORF">BCR43DRAFT_488636</name>
</gene>
<dbReference type="SUPFAM" id="SSF54791">
    <property type="entry name" value="Eukaryotic type KH-domain (KH-domain type I)"/>
    <property type="match status" value="1"/>
</dbReference>
<dbReference type="STRING" id="13706.A0A1X2HJ37"/>
<dbReference type="PIRSF" id="PIRSF006515">
    <property type="entry name" value="KRR1"/>
    <property type="match status" value="1"/>
</dbReference>
<dbReference type="OMA" id="TPDIDKW"/>
<dbReference type="GO" id="GO:0030688">
    <property type="term" value="C:preribosome, small subunit precursor"/>
    <property type="evidence" value="ECO:0007669"/>
    <property type="project" value="EnsemblFungi"/>
</dbReference>
<evidence type="ECO:0000256" key="9">
    <source>
        <dbReference type="ARBA" id="ARBA00024668"/>
    </source>
</evidence>
<evidence type="ECO:0000256" key="10">
    <source>
        <dbReference type="ARBA" id="ARBA00025908"/>
    </source>
</evidence>
<dbReference type="FunCoup" id="A0A1X2HJ37">
    <property type="interactions" value="752"/>
</dbReference>
<dbReference type="FunFam" id="3.30.1370.10:FF:000011">
    <property type="entry name" value="KRR1 small subunit processome component"/>
    <property type="match status" value="1"/>
</dbReference>
<evidence type="ECO:0000256" key="1">
    <source>
        <dbReference type="ARBA" id="ARBA00004604"/>
    </source>
</evidence>
<comment type="similarity">
    <text evidence="2">Belongs to the KRR1 family.</text>
</comment>
<dbReference type="OrthoDB" id="441223at2759"/>
<sequence>MAENDTKKGNKRYRKDKPWDTDDIDHWKIEEFKPEHCPGPFLEESSFATLFPKYREKYLREVWPHVTRALHKHGIACELNLIEGSMTVKTTRKAHDPYAILKARDLIKLLSRSVPFPQAVKIMEDGIACDIIKIGNLTRNKERFVKRRQRLMGPNGNTLKAIELLTKCYMMVQGNTVSAMGPYTGLKELRRIVLDCMKNIHPIYHIKELMIKRELAKDPKLATESWDRFLPHFKKKNVRSAKKVVEKPKKKVYTPFPPAPVKSKIDLQLESGEYFLKNKPKAK</sequence>
<dbReference type="FunFam" id="3.30.1370.10:FF:000014">
    <property type="entry name" value="KRR1 small subunit processome component"/>
    <property type="match status" value="1"/>
</dbReference>
<dbReference type="GO" id="GO:0032040">
    <property type="term" value="C:small-subunit processome"/>
    <property type="evidence" value="ECO:0007669"/>
    <property type="project" value="EnsemblFungi"/>
</dbReference>
<keyword evidence="6" id="KW-0694">RNA-binding</keyword>
<evidence type="ECO:0000256" key="12">
    <source>
        <dbReference type="ARBA" id="ARBA00032993"/>
    </source>
</evidence>
<comment type="subcellular location">
    <subcellularLocation>
        <location evidence="1">Nucleus</location>
        <location evidence="1">Nucleolus</location>
    </subcellularLocation>
</comment>
<dbReference type="InterPro" id="IPR048548">
    <property type="entry name" value="KRR1-like_KH2"/>
</dbReference>
<feature type="region of interest" description="Disordered" evidence="13">
    <location>
        <begin position="1"/>
        <end position="20"/>
    </location>
</feature>
<dbReference type="InterPro" id="IPR004087">
    <property type="entry name" value="KH_dom"/>
</dbReference>
<keyword evidence="16" id="KW-1185">Reference proteome</keyword>
<dbReference type="Proteomes" id="UP000242180">
    <property type="component" value="Unassembled WGS sequence"/>
</dbReference>
<dbReference type="InterPro" id="IPR024166">
    <property type="entry name" value="rRNA_assembly_KRR1"/>
</dbReference>
<dbReference type="InterPro" id="IPR041174">
    <property type="entry name" value="KRR1-like_KH1"/>
</dbReference>
<evidence type="ECO:0000256" key="13">
    <source>
        <dbReference type="SAM" id="MobiDB-lite"/>
    </source>
</evidence>
<keyword evidence="4" id="KW-0690">Ribosome biogenesis</keyword>
<dbReference type="PANTHER" id="PTHR12581:SF0">
    <property type="entry name" value="KRR1 SMALL SUBUNIT PROCESSOME COMPONENT HOMOLOG"/>
    <property type="match status" value="1"/>
</dbReference>
<dbReference type="InterPro" id="IPR036612">
    <property type="entry name" value="KH_dom_type_1_sf"/>
</dbReference>
<comment type="caution">
    <text evidence="15">The sequence shown here is derived from an EMBL/GenBank/DDBJ whole genome shotgun (WGS) entry which is preliminary data.</text>
</comment>
<keyword evidence="8" id="KW-0687">Ribonucleoprotein</keyword>
<evidence type="ECO:0000256" key="8">
    <source>
        <dbReference type="ARBA" id="ARBA00023274"/>
    </source>
</evidence>
<evidence type="ECO:0000256" key="4">
    <source>
        <dbReference type="ARBA" id="ARBA00022517"/>
    </source>
</evidence>
<dbReference type="GO" id="GO:0000447">
    <property type="term" value="P:endonucleolytic cleavage in ITS1 to separate SSU-rRNA from 5.8S rRNA and LSU-rRNA from tricistronic rRNA transcript (SSU-rRNA, 5.8S rRNA, LSU-rRNA)"/>
    <property type="evidence" value="ECO:0007669"/>
    <property type="project" value="EnsemblFungi"/>
</dbReference>
<feature type="domain" description="K Homology" evidence="14">
    <location>
        <begin position="128"/>
        <end position="198"/>
    </location>
</feature>